<gene>
    <name evidence="1" type="ordered locus">Rfer_0840</name>
</gene>
<dbReference type="STRING" id="338969.Rfer_0840"/>
<accession>Q220G4</accession>
<proteinExistence type="predicted"/>
<dbReference type="AlphaFoldDB" id="Q220G4"/>
<protein>
    <submittedName>
        <fullName evidence="1">Uncharacterized protein</fullName>
    </submittedName>
</protein>
<dbReference type="Proteomes" id="UP000008332">
    <property type="component" value="Chromosome"/>
</dbReference>
<dbReference type="KEGG" id="rfr:Rfer_0840"/>
<name>Q220G4_ALBFT</name>
<dbReference type="EMBL" id="CP000267">
    <property type="protein sequence ID" value="ABD68589.1"/>
    <property type="molecule type" value="Genomic_DNA"/>
</dbReference>
<evidence type="ECO:0000313" key="2">
    <source>
        <dbReference type="Proteomes" id="UP000008332"/>
    </source>
</evidence>
<sequence>MDPVKSIMDQWVKSGKLRITGPKRPIPLELTDEQRAMLTESPDMFPYIEVEGLDPGYPHFRPFWMDEVRLIMSVQRHGDWRAAPGELSKIVIFNTDTKQFEETPYSGALECFTPDRMVVVENLNGWGGRGKVASDRTNPYPVLAGRYGEPLKAEAYAGFETRFNKFTCRAFNPKSDPPANENYWMHPLRDGDGALGYKSPLSLARGLPGLLLFDSTGKVYAERTFGAEWHFDDRIFFNTTTRRYFYSSSGDKCGDTSKGSAMPGMTISFRVGEGWQEHATPALFVNMLDWCFPSSFDVVDTAAGLVYWPISVYDPRRHMPLYHRGLYIQVGDKMHRFFKAHAGVTAISPSGCRVFAPYKPDTYDPSPSGDVPKARIFNVCQGDKK</sequence>
<keyword evidence="2" id="KW-1185">Reference proteome</keyword>
<organism evidence="1 2">
    <name type="scientific">Albidiferax ferrireducens (strain ATCC BAA-621 / DSM 15236 / T118)</name>
    <name type="common">Rhodoferax ferrireducens</name>
    <dbReference type="NCBI Taxonomy" id="338969"/>
    <lineage>
        <taxon>Bacteria</taxon>
        <taxon>Pseudomonadati</taxon>
        <taxon>Pseudomonadota</taxon>
        <taxon>Betaproteobacteria</taxon>
        <taxon>Burkholderiales</taxon>
        <taxon>Comamonadaceae</taxon>
        <taxon>Rhodoferax</taxon>
    </lineage>
</organism>
<reference evidence="2" key="1">
    <citation type="submission" date="2006-02" db="EMBL/GenBank/DDBJ databases">
        <title>Complete sequence of chromosome of Rhodoferax ferrireducens DSM 15236.</title>
        <authorList>
            <person name="Copeland A."/>
            <person name="Lucas S."/>
            <person name="Lapidus A."/>
            <person name="Barry K."/>
            <person name="Detter J.C."/>
            <person name="Glavina del Rio T."/>
            <person name="Hammon N."/>
            <person name="Israni S."/>
            <person name="Pitluck S."/>
            <person name="Brettin T."/>
            <person name="Bruce D."/>
            <person name="Han C."/>
            <person name="Tapia R."/>
            <person name="Gilna P."/>
            <person name="Kiss H."/>
            <person name="Schmutz J."/>
            <person name="Larimer F."/>
            <person name="Land M."/>
            <person name="Kyrpides N."/>
            <person name="Ivanova N."/>
            <person name="Richardson P."/>
        </authorList>
    </citation>
    <scope>NUCLEOTIDE SEQUENCE [LARGE SCALE GENOMIC DNA]</scope>
    <source>
        <strain evidence="2">ATCC BAA-621 / DSM 15236 / T118</strain>
    </source>
</reference>
<evidence type="ECO:0000313" key="1">
    <source>
        <dbReference type="EMBL" id="ABD68589.1"/>
    </source>
</evidence>
<dbReference type="HOGENOM" id="CLU_717427_0_0_4"/>